<dbReference type="SUPFAM" id="SSF53067">
    <property type="entry name" value="Actin-like ATPase domain"/>
    <property type="match status" value="2"/>
</dbReference>
<evidence type="ECO:0000256" key="7">
    <source>
        <dbReference type="SAM" id="MobiDB-lite"/>
    </source>
</evidence>
<keyword evidence="5" id="KW-0143">Chaperone</keyword>
<accession>A0A524RMB7</accession>
<sequence>MVSSLGVCTGSSLAIDLGNSTTVVAYLPRPDAEVELLRVDPYSLPTAALIPSLLFRGETASDRPLLGQQVLEAGLRRQGGPRLRARFKRSIGRRPLDATVRQAQADGASLLRALWQALPLEGAPERLVLTAPVEAFDGYRQWLLDQADGFAVPELALVDEPTAAAIGSGLPPGSRVLVVDLGGGTSDLSLVQLQGGEGQAAPIAQLLRFAQRNLDESGQRLRCARVIGKAGMDLGGADLDAWIAVSLAARFGPGLARSEGDGPLQIPESLLEAAEGLKCQLSLEPQAGVALEVEGERFSWSLGRSDFEALLQERGLLRSLEALLKRIASAARRDGLRLEQIDAVLPVGGTCQIPLVQQWLRERLPGVPLLGDRPVEAVAVGALALTPNVRVRDVISRGVAMRFWDRRQHRYRWHPLFLAGQPWPTSDPLQLVLAAARNGQQALELVLAEPAAGVRREVVFIDGQPVLTERDAGEEAMDPWPQQPGPLPLSRPGRAGEDSLRLSFSIDDRRWLCLDVEDLGSGTTAPPRRLGSLR</sequence>
<gene>
    <name evidence="8" type="ORF">ERJ67_07855</name>
</gene>
<organism evidence="8 9">
    <name type="scientific">Aphanocapsa feldmannii 277cV</name>
    <dbReference type="NCBI Taxonomy" id="2507553"/>
    <lineage>
        <taxon>Bacteria</taxon>
        <taxon>Bacillati</taxon>
        <taxon>Cyanobacteriota</taxon>
        <taxon>Cyanophyceae</taxon>
        <taxon>Oscillatoriophycideae</taxon>
        <taxon>Chroococcales</taxon>
        <taxon>Microcystaceae</taxon>
        <taxon>Aphanocapsa</taxon>
    </lineage>
</organism>
<reference evidence="8 9" key="1">
    <citation type="journal article" date="2019" name="mSystems">
        <title>Life at home and on the roam: Genomic adaptions reflect the dual lifestyle of an intracellular, facultative symbiont.</title>
        <authorList>
            <person name="Burgsdorf I."/>
        </authorList>
    </citation>
    <scope>NUCLEOTIDE SEQUENCE [LARGE SCALE GENOMIC DNA]</scope>
    <source>
        <strain evidence="8">277cV</strain>
    </source>
</reference>
<feature type="region of interest" description="Disordered" evidence="7">
    <location>
        <begin position="472"/>
        <end position="496"/>
    </location>
</feature>
<dbReference type="Gene3D" id="3.30.420.40">
    <property type="match status" value="2"/>
</dbReference>
<evidence type="ECO:0000256" key="4">
    <source>
        <dbReference type="ARBA" id="ARBA00023016"/>
    </source>
</evidence>
<evidence type="ECO:0000256" key="6">
    <source>
        <dbReference type="RuleBase" id="RU003322"/>
    </source>
</evidence>
<keyword evidence="2 6" id="KW-0547">Nucleotide-binding</keyword>
<keyword evidence="4" id="KW-0346">Stress response</keyword>
<name>A0A524RMB7_9CHRO</name>
<proteinExistence type="inferred from homology"/>
<evidence type="ECO:0000256" key="1">
    <source>
        <dbReference type="ARBA" id="ARBA00007381"/>
    </source>
</evidence>
<comment type="caution">
    <text evidence="8">The sequence shown here is derived from an EMBL/GenBank/DDBJ whole genome shotgun (WGS) entry which is preliminary data.</text>
</comment>
<evidence type="ECO:0000256" key="3">
    <source>
        <dbReference type="ARBA" id="ARBA00022840"/>
    </source>
</evidence>
<dbReference type="Proteomes" id="UP000317990">
    <property type="component" value="Unassembled WGS sequence"/>
</dbReference>
<evidence type="ECO:0000313" key="9">
    <source>
        <dbReference type="Proteomes" id="UP000317990"/>
    </source>
</evidence>
<dbReference type="PROSITE" id="PS00329">
    <property type="entry name" value="HSP70_2"/>
    <property type="match status" value="1"/>
</dbReference>
<dbReference type="InterPro" id="IPR018181">
    <property type="entry name" value="Heat_shock_70_CS"/>
</dbReference>
<dbReference type="InterPro" id="IPR013126">
    <property type="entry name" value="Hsp_70_fam"/>
</dbReference>
<dbReference type="InterPro" id="IPR043129">
    <property type="entry name" value="ATPase_NBD"/>
</dbReference>
<evidence type="ECO:0000256" key="2">
    <source>
        <dbReference type="ARBA" id="ARBA00022741"/>
    </source>
</evidence>
<dbReference type="AlphaFoldDB" id="A0A524RMB7"/>
<keyword evidence="3 6" id="KW-0067">ATP-binding</keyword>
<comment type="similarity">
    <text evidence="1 6">Belongs to the heat shock protein 70 family.</text>
</comment>
<evidence type="ECO:0000256" key="5">
    <source>
        <dbReference type="ARBA" id="ARBA00023186"/>
    </source>
</evidence>
<dbReference type="Pfam" id="PF00012">
    <property type="entry name" value="HSP70"/>
    <property type="match status" value="2"/>
</dbReference>
<protein>
    <submittedName>
        <fullName evidence="8">Hsp70 family protein</fullName>
    </submittedName>
</protein>
<dbReference type="Gene3D" id="3.90.640.10">
    <property type="entry name" value="Actin, Chain A, domain 4"/>
    <property type="match status" value="1"/>
</dbReference>
<dbReference type="PANTHER" id="PTHR19375">
    <property type="entry name" value="HEAT SHOCK PROTEIN 70KDA"/>
    <property type="match status" value="1"/>
</dbReference>
<evidence type="ECO:0000313" key="8">
    <source>
        <dbReference type="EMBL" id="TGG91584.1"/>
    </source>
</evidence>
<dbReference type="EMBL" id="SRMO01000076">
    <property type="protein sequence ID" value="TGG91584.1"/>
    <property type="molecule type" value="Genomic_DNA"/>
</dbReference>
<dbReference type="GO" id="GO:0005524">
    <property type="term" value="F:ATP binding"/>
    <property type="evidence" value="ECO:0007669"/>
    <property type="project" value="UniProtKB-KW"/>
</dbReference>
<dbReference type="GO" id="GO:0140662">
    <property type="term" value="F:ATP-dependent protein folding chaperone"/>
    <property type="evidence" value="ECO:0007669"/>
    <property type="project" value="InterPro"/>
</dbReference>